<keyword evidence="2" id="KW-1185">Reference proteome</keyword>
<dbReference type="NCBIfam" id="TIGR02246">
    <property type="entry name" value="SgcJ/EcaC family oxidoreductase"/>
    <property type="match status" value="1"/>
</dbReference>
<dbReference type="AlphaFoldDB" id="A0A562UBM2"/>
<dbReference type="RefSeq" id="WP_144909689.1">
    <property type="nucleotide sequence ID" value="NZ_VLLI01000002.1"/>
</dbReference>
<reference evidence="1 2" key="1">
    <citation type="submission" date="2019-07" db="EMBL/GenBank/DDBJ databases">
        <title>Genomic Encyclopedia of Archaeal and Bacterial Type Strains, Phase II (KMG-II): from individual species to whole genera.</title>
        <authorList>
            <person name="Goeker M."/>
        </authorList>
    </citation>
    <scope>NUCLEOTIDE SEQUENCE [LARGE SCALE GENOMIC DNA]</scope>
    <source>
        <strain evidence="1 2">ATCC BAA-1854</strain>
    </source>
</reference>
<evidence type="ECO:0000313" key="2">
    <source>
        <dbReference type="Proteomes" id="UP000317010"/>
    </source>
</evidence>
<accession>A0A562UBM2</accession>
<dbReference type="InterPro" id="IPR032710">
    <property type="entry name" value="NTF2-like_dom_sf"/>
</dbReference>
<gene>
    <name evidence="1" type="ORF">JN11_00711</name>
</gene>
<dbReference type="OrthoDB" id="582586at2"/>
<dbReference type="InterPro" id="IPR011944">
    <property type="entry name" value="Steroid_delta5-4_isomerase"/>
</dbReference>
<protein>
    <submittedName>
        <fullName evidence="1">Uncharacterized protein (TIGR02246 family)</fullName>
    </submittedName>
</protein>
<organism evidence="1 2">
    <name type="scientific">Mucilaginibacter frigoritolerans</name>
    <dbReference type="NCBI Taxonomy" id="652788"/>
    <lineage>
        <taxon>Bacteria</taxon>
        <taxon>Pseudomonadati</taxon>
        <taxon>Bacteroidota</taxon>
        <taxon>Sphingobacteriia</taxon>
        <taxon>Sphingobacteriales</taxon>
        <taxon>Sphingobacteriaceae</taxon>
        <taxon>Mucilaginibacter</taxon>
    </lineage>
</organism>
<proteinExistence type="predicted"/>
<comment type="caution">
    <text evidence="1">The sequence shown here is derived from an EMBL/GenBank/DDBJ whole genome shotgun (WGS) entry which is preliminary data.</text>
</comment>
<dbReference type="EMBL" id="VLLI01000002">
    <property type="protein sequence ID" value="TWJ03174.1"/>
    <property type="molecule type" value="Genomic_DNA"/>
</dbReference>
<evidence type="ECO:0000313" key="1">
    <source>
        <dbReference type="EMBL" id="TWJ03174.1"/>
    </source>
</evidence>
<dbReference type="Gene3D" id="3.10.450.50">
    <property type="match status" value="1"/>
</dbReference>
<name>A0A562UBM2_9SPHI</name>
<sequence length="191" mass="21536">MKNKVTLTTGATSAMYKATALVYIKNGVTGLEHFCKTNRRVCLLIFLAIILSNTSFGQSSKDEQLVKNVVLAYQDDYNDGAFKNVESYTTKNWEHINPIGGITKGRDEVMKELRPLCQTILKGVTLTVESMTVRFLSPTVAIANVVHKCSDYEFPAGVKHQNERHMKTYIIVKKQNKWLLILDQNTIIVAH</sequence>
<dbReference type="Proteomes" id="UP000317010">
    <property type="component" value="Unassembled WGS sequence"/>
</dbReference>
<dbReference type="SUPFAM" id="SSF54427">
    <property type="entry name" value="NTF2-like"/>
    <property type="match status" value="1"/>
</dbReference>